<comment type="caution">
    <text evidence="2">The sequence shown here is derived from an EMBL/GenBank/DDBJ whole genome shotgun (WGS) entry which is preliminary data.</text>
</comment>
<dbReference type="InterPro" id="IPR028973">
    <property type="entry name" value="PhnB-like"/>
</dbReference>
<dbReference type="InterPro" id="IPR029068">
    <property type="entry name" value="Glyas_Bleomycin-R_OHBP_Dase"/>
</dbReference>
<dbReference type="STRING" id="45235.A0A2K3QLI5"/>
<evidence type="ECO:0000313" key="2">
    <source>
        <dbReference type="EMBL" id="PNY28394.1"/>
    </source>
</evidence>
<dbReference type="Gene3D" id="3.10.180.10">
    <property type="entry name" value="2,3-Dihydroxybiphenyl 1,2-Dioxygenase, domain 1"/>
    <property type="match status" value="1"/>
</dbReference>
<reference evidence="2 3" key="1">
    <citation type="submission" date="2017-08" db="EMBL/GenBank/DDBJ databases">
        <title>Harnessing the power of phylogenomics to disentangle the directionality and signatures of interkingdom host jumping in the parasitic fungal genus Tolypocladium.</title>
        <authorList>
            <person name="Quandt C.A."/>
            <person name="Patterson W."/>
            <person name="Spatafora J.W."/>
        </authorList>
    </citation>
    <scope>NUCLEOTIDE SEQUENCE [LARGE SCALE GENOMIC DNA]</scope>
    <source>
        <strain evidence="2 3">CBS 113982</strain>
    </source>
</reference>
<dbReference type="PANTHER" id="PTHR33990:SF2">
    <property type="entry name" value="PHNB-LIKE DOMAIN-CONTAINING PROTEIN"/>
    <property type="match status" value="1"/>
</dbReference>
<organism evidence="2 3">
    <name type="scientific">Tolypocladium capitatum</name>
    <dbReference type="NCBI Taxonomy" id="45235"/>
    <lineage>
        <taxon>Eukaryota</taxon>
        <taxon>Fungi</taxon>
        <taxon>Dikarya</taxon>
        <taxon>Ascomycota</taxon>
        <taxon>Pezizomycotina</taxon>
        <taxon>Sordariomycetes</taxon>
        <taxon>Hypocreomycetidae</taxon>
        <taxon>Hypocreales</taxon>
        <taxon>Ophiocordycipitaceae</taxon>
        <taxon>Tolypocladium</taxon>
    </lineage>
</organism>
<dbReference type="InterPro" id="IPR009725">
    <property type="entry name" value="3_dmu_93_MTrfase"/>
</dbReference>
<accession>A0A2K3QLI5</accession>
<dbReference type="PANTHER" id="PTHR33990">
    <property type="entry name" value="PROTEIN YJDN-RELATED"/>
    <property type="match status" value="1"/>
</dbReference>
<protein>
    <recommendedName>
        <fullName evidence="1">PhnB-like domain-containing protein</fullName>
    </recommendedName>
</protein>
<name>A0A2K3QLI5_9HYPO</name>
<gene>
    <name evidence="2" type="ORF">TCAP_01686</name>
</gene>
<sequence length="145" mass="16108">MPLNSLITCLWFDGNAEEAANYYVSVFGNSRITGIKKYPEAGSAIHKRQPGTVMTITFELNGHRFVGLNGGPAYKFSPAISFQVECEDQSEIDHYWERLGEGGDEEAKQCGWVTDKFGVSWQIVPKALPQILTDEDEEKADKGMG</sequence>
<dbReference type="PIRSF" id="PIRSF021700">
    <property type="entry name" value="3_dmu_93_MTrfase"/>
    <property type="match status" value="1"/>
</dbReference>
<keyword evidence="3" id="KW-1185">Reference proteome</keyword>
<dbReference type="SUPFAM" id="SSF54593">
    <property type="entry name" value="Glyoxalase/Bleomycin resistance protein/Dihydroxybiphenyl dioxygenase"/>
    <property type="match status" value="1"/>
</dbReference>
<dbReference type="Proteomes" id="UP000236621">
    <property type="component" value="Unassembled WGS sequence"/>
</dbReference>
<feature type="domain" description="PhnB-like" evidence="1">
    <location>
        <begin position="5"/>
        <end position="124"/>
    </location>
</feature>
<dbReference type="Pfam" id="PF06983">
    <property type="entry name" value="3-dmu-9_3-mt"/>
    <property type="match status" value="1"/>
</dbReference>
<dbReference type="CDD" id="cd06588">
    <property type="entry name" value="PhnB_like"/>
    <property type="match status" value="1"/>
</dbReference>
<dbReference type="OrthoDB" id="10255422at2759"/>
<dbReference type="EMBL" id="NRSZ01000268">
    <property type="protein sequence ID" value="PNY28394.1"/>
    <property type="molecule type" value="Genomic_DNA"/>
</dbReference>
<evidence type="ECO:0000259" key="1">
    <source>
        <dbReference type="Pfam" id="PF06983"/>
    </source>
</evidence>
<evidence type="ECO:0000313" key="3">
    <source>
        <dbReference type="Proteomes" id="UP000236621"/>
    </source>
</evidence>
<proteinExistence type="predicted"/>
<dbReference type="AlphaFoldDB" id="A0A2K3QLI5"/>